<protein>
    <submittedName>
        <fullName evidence="3">Uncharacterized protein</fullName>
    </submittedName>
</protein>
<keyword evidence="4" id="KW-1185">Reference proteome</keyword>
<reference evidence="3 4" key="1">
    <citation type="submission" date="2023-11" db="EMBL/GenBank/DDBJ databases">
        <title>Lentzea sokolovensis, sp. nov., Lentzea kristufkii, sp. nov., and Lentzea miocenensis, sp. nov., rare actinobacteria from Sokolov Coal Basin, Miocene lacustrine sediment, Czech Republic.</title>
        <authorList>
            <person name="Lara A."/>
            <person name="Kotroba L."/>
            <person name="Nouioui I."/>
            <person name="Neumann-Schaal M."/>
            <person name="Mast Y."/>
            <person name="Chronakova A."/>
        </authorList>
    </citation>
    <scope>NUCLEOTIDE SEQUENCE [LARGE SCALE GENOMIC DNA]</scope>
    <source>
        <strain evidence="3 4">BCCO 10_0798</strain>
    </source>
</reference>
<keyword evidence="2" id="KW-0812">Transmembrane</keyword>
<feature type="region of interest" description="Disordered" evidence="1">
    <location>
        <begin position="44"/>
        <end position="69"/>
    </location>
</feature>
<evidence type="ECO:0000313" key="3">
    <source>
        <dbReference type="EMBL" id="MDX8050429.1"/>
    </source>
</evidence>
<accession>A0ABU4TQV8</accession>
<dbReference type="Proteomes" id="UP001271792">
    <property type="component" value="Unassembled WGS sequence"/>
</dbReference>
<dbReference type="EMBL" id="JAXAVV010000005">
    <property type="protein sequence ID" value="MDX8050429.1"/>
    <property type="molecule type" value="Genomic_DNA"/>
</dbReference>
<evidence type="ECO:0000256" key="2">
    <source>
        <dbReference type="SAM" id="Phobius"/>
    </source>
</evidence>
<feature type="transmembrane region" description="Helical" evidence="2">
    <location>
        <begin position="20"/>
        <end position="40"/>
    </location>
</feature>
<dbReference type="RefSeq" id="WP_319984402.1">
    <property type="nucleotide sequence ID" value="NZ_JAXAVV010000005.1"/>
</dbReference>
<proteinExistence type="predicted"/>
<organism evidence="3 4">
    <name type="scientific">Lentzea kristufekii</name>
    <dbReference type="NCBI Taxonomy" id="3095430"/>
    <lineage>
        <taxon>Bacteria</taxon>
        <taxon>Bacillati</taxon>
        <taxon>Actinomycetota</taxon>
        <taxon>Actinomycetes</taxon>
        <taxon>Pseudonocardiales</taxon>
        <taxon>Pseudonocardiaceae</taxon>
        <taxon>Lentzea</taxon>
    </lineage>
</organism>
<sequence>MSAGDEWANDGPGDRGCFGRALSVVLFAVALVAVGVLALVGGRSEASTTEQPLPVTGCSPVTGTGVQPQPPVTAVVPSAFRVAP</sequence>
<comment type="caution">
    <text evidence="3">The sequence shown here is derived from an EMBL/GenBank/DDBJ whole genome shotgun (WGS) entry which is preliminary data.</text>
</comment>
<evidence type="ECO:0000256" key="1">
    <source>
        <dbReference type="SAM" id="MobiDB-lite"/>
    </source>
</evidence>
<gene>
    <name evidence="3" type="ORF">SK571_13640</name>
</gene>
<evidence type="ECO:0000313" key="4">
    <source>
        <dbReference type="Proteomes" id="UP001271792"/>
    </source>
</evidence>
<keyword evidence="2" id="KW-1133">Transmembrane helix</keyword>
<keyword evidence="2" id="KW-0472">Membrane</keyword>
<name>A0ABU4TQV8_9PSEU</name>